<dbReference type="EMBL" id="RCMK01000560">
    <property type="protein sequence ID" value="KAG2921904.1"/>
    <property type="molecule type" value="Genomic_DNA"/>
</dbReference>
<feature type="compositionally biased region" description="Low complexity" evidence="1">
    <location>
        <begin position="57"/>
        <end position="73"/>
    </location>
</feature>
<dbReference type="VEuPathDB" id="FungiDB:PC110_g11528"/>
<protein>
    <submittedName>
        <fullName evidence="7">Uncharacterized protein</fullName>
    </submittedName>
</protein>
<feature type="region of interest" description="Disordered" evidence="1">
    <location>
        <begin position="1"/>
        <end position="32"/>
    </location>
</feature>
<dbReference type="Proteomes" id="UP000251314">
    <property type="component" value="Unassembled WGS sequence"/>
</dbReference>
<name>A0A329S5V9_9STRA</name>
<dbReference type="Proteomes" id="UP000774804">
    <property type="component" value="Unassembled WGS sequence"/>
</dbReference>
<dbReference type="STRING" id="29920.A0A329S5V9"/>
<proteinExistence type="predicted"/>
<dbReference type="EMBL" id="MJFZ01000291">
    <property type="protein sequence ID" value="RAW32125.1"/>
    <property type="molecule type" value="Genomic_DNA"/>
</dbReference>
<dbReference type="EMBL" id="RCML01000556">
    <property type="protein sequence ID" value="KAG2973888.1"/>
    <property type="molecule type" value="Genomic_DNA"/>
</dbReference>
<accession>A0A329S5V9</accession>
<dbReference type="EMBL" id="RCMI01000558">
    <property type="protein sequence ID" value="KAG2905696.1"/>
    <property type="molecule type" value="Genomic_DNA"/>
</dbReference>
<gene>
    <name evidence="7" type="ORF">PC110_g11528</name>
    <name evidence="2" type="ORF">PC113_g16166</name>
    <name evidence="3" type="ORF">PC115_g14524</name>
    <name evidence="4" type="ORF">PC117_g16103</name>
    <name evidence="5" type="ORF">PC118_g14859</name>
    <name evidence="6" type="ORF">PC129_g19735</name>
</gene>
<dbReference type="Proteomes" id="UP000697107">
    <property type="component" value="Unassembled WGS sequence"/>
</dbReference>
<feature type="compositionally biased region" description="Basic and acidic residues" evidence="1">
    <location>
        <begin position="83"/>
        <end position="93"/>
    </location>
</feature>
<comment type="caution">
    <text evidence="7">The sequence shown here is derived from an EMBL/GenBank/DDBJ whole genome shotgun (WGS) entry which is preliminary data.</text>
</comment>
<keyword evidence="8" id="KW-1185">Reference proteome</keyword>
<reference evidence="7 8" key="1">
    <citation type="submission" date="2018-01" db="EMBL/GenBank/DDBJ databases">
        <title>Draft genome of the strawberry crown rot pathogen Phytophthora cactorum.</title>
        <authorList>
            <person name="Armitage A.D."/>
            <person name="Lysoe E."/>
            <person name="Nellist C.F."/>
            <person name="Harrison R.J."/>
            <person name="Brurberg M.B."/>
        </authorList>
    </citation>
    <scope>NUCLEOTIDE SEQUENCE [LARGE SCALE GENOMIC DNA]</scope>
    <source>
        <strain evidence="7 8">10300</strain>
    </source>
</reference>
<evidence type="ECO:0000313" key="7">
    <source>
        <dbReference type="EMBL" id="RAW32125.1"/>
    </source>
</evidence>
<evidence type="ECO:0000313" key="2">
    <source>
        <dbReference type="EMBL" id="KAG2851129.1"/>
    </source>
</evidence>
<dbReference type="OrthoDB" id="125725at2759"/>
<sequence length="158" mass="17294">MERNAAASLQLLSEASGAERDAQPDSLPVISTDRVLRPRLQIKNDVNFVPDDETISAYESFSSSESDDNVGVGNDDDDDDRGESDKDDDHLSEDNAVQMDEAFIESLHVGNDAINKQAAQKHEIALRGMEWTSVSSGFESDVFAYPGLTMEEARPVTV</sequence>
<evidence type="ECO:0000313" key="5">
    <source>
        <dbReference type="EMBL" id="KAG2973888.1"/>
    </source>
</evidence>
<evidence type="ECO:0000313" key="3">
    <source>
        <dbReference type="EMBL" id="KAG2905696.1"/>
    </source>
</evidence>
<feature type="region of interest" description="Disordered" evidence="1">
    <location>
        <begin position="57"/>
        <end position="96"/>
    </location>
</feature>
<evidence type="ECO:0000313" key="6">
    <source>
        <dbReference type="EMBL" id="KAG3209248.1"/>
    </source>
</evidence>
<reference evidence="2" key="2">
    <citation type="submission" date="2018-10" db="EMBL/GenBank/DDBJ databases">
        <title>Effector identification in a new, highly contiguous assembly of the strawberry crown rot pathogen Phytophthora cactorum.</title>
        <authorList>
            <person name="Armitage A.D."/>
            <person name="Nellist C.F."/>
            <person name="Bates H."/>
            <person name="Vickerstaff R.J."/>
            <person name="Harrison R.J."/>
        </authorList>
    </citation>
    <scope>NUCLEOTIDE SEQUENCE</scope>
    <source>
        <strain evidence="2">15-7</strain>
        <strain evidence="3">4032</strain>
        <strain evidence="4">4040</strain>
        <strain evidence="5">P415</strain>
        <strain evidence="6">P421</strain>
    </source>
</reference>
<dbReference type="Proteomes" id="UP000736787">
    <property type="component" value="Unassembled WGS sequence"/>
</dbReference>
<dbReference type="Proteomes" id="UP000735874">
    <property type="component" value="Unassembled WGS sequence"/>
</dbReference>
<dbReference type="EMBL" id="RCMG01000629">
    <property type="protein sequence ID" value="KAG2851129.1"/>
    <property type="molecule type" value="Genomic_DNA"/>
</dbReference>
<evidence type="ECO:0000313" key="8">
    <source>
        <dbReference type="Proteomes" id="UP000251314"/>
    </source>
</evidence>
<evidence type="ECO:0000313" key="4">
    <source>
        <dbReference type="EMBL" id="KAG2921904.1"/>
    </source>
</evidence>
<dbReference type="Proteomes" id="UP000760860">
    <property type="component" value="Unassembled WGS sequence"/>
</dbReference>
<feature type="compositionally biased region" description="Low complexity" evidence="1">
    <location>
        <begin position="1"/>
        <end position="16"/>
    </location>
</feature>
<organism evidence="7 8">
    <name type="scientific">Phytophthora cactorum</name>
    <dbReference type="NCBI Taxonomy" id="29920"/>
    <lineage>
        <taxon>Eukaryota</taxon>
        <taxon>Sar</taxon>
        <taxon>Stramenopiles</taxon>
        <taxon>Oomycota</taxon>
        <taxon>Peronosporomycetes</taxon>
        <taxon>Peronosporales</taxon>
        <taxon>Peronosporaceae</taxon>
        <taxon>Phytophthora</taxon>
    </lineage>
</organism>
<evidence type="ECO:0000256" key="1">
    <source>
        <dbReference type="SAM" id="MobiDB-lite"/>
    </source>
</evidence>
<dbReference type="AlphaFoldDB" id="A0A329S5V9"/>
<dbReference type="EMBL" id="RCMV01001304">
    <property type="protein sequence ID" value="KAG3209248.1"/>
    <property type="molecule type" value="Genomic_DNA"/>
</dbReference>